<dbReference type="PROSITE" id="PS50893">
    <property type="entry name" value="ABC_TRANSPORTER_2"/>
    <property type="match status" value="1"/>
</dbReference>
<keyword evidence="5" id="KW-0547">Nucleotide-binding</keyword>
<feature type="domain" description="ABC transporter" evidence="10">
    <location>
        <begin position="347"/>
        <end position="581"/>
    </location>
</feature>
<evidence type="ECO:0000256" key="2">
    <source>
        <dbReference type="ARBA" id="ARBA00022448"/>
    </source>
</evidence>
<dbReference type="GO" id="GO:0005886">
    <property type="term" value="C:plasma membrane"/>
    <property type="evidence" value="ECO:0007669"/>
    <property type="project" value="UniProtKB-SubCell"/>
</dbReference>
<dbReference type="KEGG" id="aas:Aasi_1520"/>
<dbReference type="SUPFAM" id="SSF52540">
    <property type="entry name" value="P-loop containing nucleoside triphosphate hydrolases"/>
    <property type="match status" value="1"/>
</dbReference>
<dbReference type="InterPro" id="IPR027417">
    <property type="entry name" value="P-loop_NTPase"/>
</dbReference>
<dbReference type="STRING" id="452471.Aasi_1520"/>
<dbReference type="GO" id="GO:0034040">
    <property type="term" value="F:ATPase-coupled lipid transmembrane transporter activity"/>
    <property type="evidence" value="ECO:0007669"/>
    <property type="project" value="TreeGrafter"/>
</dbReference>
<feature type="transmembrane region" description="Helical" evidence="9">
    <location>
        <begin position="161"/>
        <end position="186"/>
    </location>
</feature>
<keyword evidence="8 9" id="KW-0472">Membrane</keyword>
<dbReference type="OrthoDB" id="9769115at2"/>
<evidence type="ECO:0000313" key="13">
    <source>
        <dbReference type="Proteomes" id="UP000001227"/>
    </source>
</evidence>
<dbReference type="eggNOG" id="COG1132">
    <property type="taxonomic scope" value="Bacteria"/>
</dbReference>
<keyword evidence="4 9" id="KW-0812">Transmembrane</keyword>
<evidence type="ECO:0000313" key="12">
    <source>
        <dbReference type="EMBL" id="ACP20879.1"/>
    </source>
</evidence>
<dbReference type="PANTHER" id="PTHR24221:SF601">
    <property type="entry name" value="ABC TRANSPORTER"/>
    <property type="match status" value="1"/>
</dbReference>
<proteinExistence type="predicted"/>
<evidence type="ECO:0000259" key="11">
    <source>
        <dbReference type="PROSITE" id="PS50929"/>
    </source>
</evidence>
<dbReference type="GO" id="GO:0005524">
    <property type="term" value="F:ATP binding"/>
    <property type="evidence" value="ECO:0007669"/>
    <property type="project" value="UniProtKB-KW"/>
</dbReference>
<sequence>MKKPLASSFLQLLLYMRPFRRIYLSATLYSFLNKLFDLMPEILLGIAVNTVVAREQSWLANLGFCDLKIQLILLGLMTMVAYGLESLSEYLFSIRWWNLAQIVQHNFRMQAFEHVQKSTITSFSKQKTGNLLSILNDDINQLERFLEEGIDKIIEVIGTSIFVGSIFFFLAPQIAIFVVIPIPIIIYSTFRFQKKLSPYYLNIREKAGLVGAFLANSLLGLLATKSLVAEQLEKKKLEKASMAYKDASFNAIRWGALLVPIIRFVILSGILVTLIYGGKLTIEQKLDVGVYSILIFLTQRLLWPFTEIADIMINFQRVMASTQRLLNLFELPTENSPDNIVPIKGRITFDDVSFSYHNHTPSLHNLTFATEPGQHIAFVGATGAGKSTLLHLLLGFYLPTSGKIFFDNKEIRELSLPGLRKQLGFVSQEPFLFEGTIAENISYGYVEATPEQIIEAAKNAAAHEFIMRLPEGYDTIIGERGQNLSGGQKQRLAIARAIVRNPTILILDEATSSVDNATELAIQRSLSKIGQGRTMILIAHRLSMVKHADKIFVLKKGSIAEQGTHEELLQHDNVYANLWKLQMGETLTHPELIID</sequence>
<dbReference type="Proteomes" id="UP000001227">
    <property type="component" value="Chromosome"/>
</dbReference>
<dbReference type="SMART" id="SM00382">
    <property type="entry name" value="AAA"/>
    <property type="match status" value="1"/>
</dbReference>
<dbReference type="InterPro" id="IPR003439">
    <property type="entry name" value="ABC_transporter-like_ATP-bd"/>
</dbReference>
<evidence type="ECO:0008006" key="14">
    <source>
        <dbReference type="Google" id="ProtNLM"/>
    </source>
</evidence>
<evidence type="ECO:0000256" key="4">
    <source>
        <dbReference type="ARBA" id="ARBA00022692"/>
    </source>
</evidence>
<dbReference type="SUPFAM" id="SSF90123">
    <property type="entry name" value="ABC transporter transmembrane region"/>
    <property type="match status" value="1"/>
</dbReference>
<dbReference type="EMBL" id="CP001102">
    <property type="protein sequence ID" value="ACP20879.1"/>
    <property type="molecule type" value="Genomic_DNA"/>
</dbReference>
<protein>
    <recommendedName>
        <fullName evidence="14">ABC transporter related</fullName>
    </recommendedName>
</protein>
<keyword evidence="6" id="KW-0067">ATP-binding</keyword>
<evidence type="ECO:0000256" key="9">
    <source>
        <dbReference type="SAM" id="Phobius"/>
    </source>
</evidence>
<accession>C3L4G1</accession>
<dbReference type="PROSITE" id="PS00211">
    <property type="entry name" value="ABC_TRANSPORTER_1"/>
    <property type="match status" value="1"/>
</dbReference>
<evidence type="ECO:0000256" key="3">
    <source>
        <dbReference type="ARBA" id="ARBA00022475"/>
    </source>
</evidence>
<dbReference type="FunFam" id="3.40.50.300:FF:000221">
    <property type="entry name" value="Multidrug ABC transporter ATP-binding protein"/>
    <property type="match status" value="1"/>
</dbReference>
<evidence type="ECO:0000256" key="6">
    <source>
        <dbReference type="ARBA" id="ARBA00022840"/>
    </source>
</evidence>
<dbReference type="AlphaFoldDB" id="C3L4G1"/>
<dbReference type="Gene3D" id="1.20.1560.10">
    <property type="entry name" value="ABC transporter type 1, transmembrane domain"/>
    <property type="match status" value="1"/>
</dbReference>
<dbReference type="InterPro" id="IPR036640">
    <property type="entry name" value="ABC1_TM_sf"/>
</dbReference>
<comment type="subcellular location">
    <subcellularLocation>
        <location evidence="1">Cell membrane</location>
        <topology evidence="1">Multi-pass membrane protein</topology>
    </subcellularLocation>
</comment>
<dbReference type="Gene3D" id="3.40.50.300">
    <property type="entry name" value="P-loop containing nucleotide triphosphate hydrolases"/>
    <property type="match status" value="1"/>
</dbReference>
<name>C3L4G1_AMOA5</name>
<feature type="transmembrane region" description="Helical" evidence="9">
    <location>
        <begin position="251"/>
        <end position="276"/>
    </location>
</feature>
<dbReference type="GO" id="GO:0140359">
    <property type="term" value="F:ABC-type transporter activity"/>
    <property type="evidence" value="ECO:0007669"/>
    <property type="project" value="InterPro"/>
</dbReference>
<keyword evidence="7 9" id="KW-1133">Transmembrane helix</keyword>
<dbReference type="Pfam" id="PF00664">
    <property type="entry name" value="ABC_membrane"/>
    <property type="match status" value="1"/>
</dbReference>
<dbReference type="HOGENOM" id="CLU_000604_84_3_10"/>
<evidence type="ECO:0000256" key="8">
    <source>
        <dbReference type="ARBA" id="ARBA00023136"/>
    </source>
</evidence>
<keyword evidence="2" id="KW-0813">Transport</keyword>
<keyword evidence="3" id="KW-1003">Cell membrane</keyword>
<organism evidence="12 13">
    <name type="scientific">Amoebophilus asiaticus (strain 5a2)</name>
    <dbReference type="NCBI Taxonomy" id="452471"/>
    <lineage>
        <taxon>Bacteria</taxon>
        <taxon>Pseudomonadati</taxon>
        <taxon>Bacteroidota</taxon>
        <taxon>Cytophagia</taxon>
        <taxon>Cytophagales</taxon>
        <taxon>Amoebophilaceae</taxon>
        <taxon>Candidatus Amoebophilus</taxon>
    </lineage>
</organism>
<dbReference type="InterPro" id="IPR017871">
    <property type="entry name" value="ABC_transporter-like_CS"/>
</dbReference>
<dbReference type="InterPro" id="IPR003593">
    <property type="entry name" value="AAA+_ATPase"/>
</dbReference>
<evidence type="ECO:0000259" key="10">
    <source>
        <dbReference type="PROSITE" id="PS50893"/>
    </source>
</evidence>
<dbReference type="Pfam" id="PF00005">
    <property type="entry name" value="ABC_tran"/>
    <property type="match status" value="1"/>
</dbReference>
<evidence type="ECO:0000256" key="5">
    <source>
        <dbReference type="ARBA" id="ARBA00022741"/>
    </source>
</evidence>
<feature type="transmembrane region" description="Helical" evidence="9">
    <location>
        <begin position="207"/>
        <end position="228"/>
    </location>
</feature>
<dbReference type="InterPro" id="IPR039421">
    <property type="entry name" value="Type_1_exporter"/>
</dbReference>
<dbReference type="GO" id="GO:0016887">
    <property type="term" value="F:ATP hydrolysis activity"/>
    <property type="evidence" value="ECO:0007669"/>
    <property type="project" value="InterPro"/>
</dbReference>
<dbReference type="CDD" id="cd18565">
    <property type="entry name" value="ABC_6TM_exporter_like"/>
    <property type="match status" value="1"/>
</dbReference>
<reference evidence="12 13" key="1">
    <citation type="journal article" date="2010" name="J. Bacteriol.">
        <title>The genome of the amoeba symbiont 'Candidatus Amoebophilus asiaticus' reveals common mechanisms for host cell interaction among amoeba-associated bacteria.</title>
        <authorList>
            <person name="Schmitz-Esser S."/>
            <person name="Tischler P."/>
            <person name="Arnold R."/>
            <person name="Montanaro J."/>
            <person name="Wagner M."/>
            <person name="Rattei T."/>
            <person name="Horn M."/>
        </authorList>
    </citation>
    <scope>NUCLEOTIDE SEQUENCE [LARGE SCALE GENOMIC DNA]</scope>
    <source>
        <strain evidence="12 13">5a2</strain>
    </source>
</reference>
<keyword evidence="13" id="KW-1185">Reference proteome</keyword>
<feature type="domain" description="ABC transmembrane type-1" evidence="11">
    <location>
        <begin position="26"/>
        <end position="317"/>
    </location>
</feature>
<evidence type="ECO:0000256" key="7">
    <source>
        <dbReference type="ARBA" id="ARBA00022989"/>
    </source>
</evidence>
<gene>
    <name evidence="12" type="ordered locus">Aasi_1520</name>
</gene>
<evidence type="ECO:0000256" key="1">
    <source>
        <dbReference type="ARBA" id="ARBA00004651"/>
    </source>
</evidence>
<dbReference type="PANTHER" id="PTHR24221">
    <property type="entry name" value="ATP-BINDING CASSETTE SUB-FAMILY B"/>
    <property type="match status" value="1"/>
</dbReference>
<dbReference type="InterPro" id="IPR011527">
    <property type="entry name" value="ABC1_TM_dom"/>
</dbReference>
<dbReference type="PROSITE" id="PS50929">
    <property type="entry name" value="ABC_TM1F"/>
    <property type="match status" value="1"/>
</dbReference>